<evidence type="ECO:0000313" key="2">
    <source>
        <dbReference type="Proteomes" id="UP001433508"/>
    </source>
</evidence>
<comment type="caution">
    <text evidence="1">The sequence shown here is derived from an EMBL/GenBank/DDBJ whole genome shotgun (WGS) entry which is preliminary data.</text>
</comment>
<reference evidence="2" key="1">
    <citation type="journal article" date="2024" name="Front. Bioeng. Biotechnol.">
        <title>Genome-scale model development and genomic sequencing of the oleaginous clade Lipomyces.</title>
        <authorList>
            <person name="Czajka J.J."/>
            <person name="Han Y."/>
            <person name="Kim J."/>
            <person name="Mondo S.J."/>
            <person name="Hofstad B.A."/>
            <person name="Robles A."/>
            <person name="Haridas S."/>
            <person name="Riley R."/>
            <person name="LaButti K."/>
            <person name="Pangilinan J."/>
            <person name="Andreopoulos W."/>
            <person name="Lipzen A."/>
            <person name="Yan J."/>
            <person name="Wang M."/>
            <person name="Ng V."/>
            <person name="Grigoriev I.V."/>
            <person name="Spatafora J.W."/>
            <person name="Magnuson J.K."/>
            <person name="Baker S.E."/>
            <person name="Pomraning K.R."/>
        </authorList>
    </citation>
    <scope>NUCLEOTIDE SEQUENCE [LARGE SCALE GENOMIC DNA]</scope>
    <source>
        <strain evidence="2">CBS 7786</strain>
    </source>
</reference>
<proteinExistence type="predicted"/>
<sequence length="1442" mass="165775">MSDFVDRTAELDANGEDDDSRASDDELNGDADNDRQTSRTRDGRDNDEEDSEGDSSEEEDDDEEEIAKVREGFIVDDDEEDEDISDGERERRRRRRRKRRRKEISEDAEDGLSRHRSDEELDEEDLDLVMENTGINVRQEERSSKRQRRIEEGLTDIFSDEEKEEDELQQTGPRRTVMDEFEGFIEEDEFSDEEPQQYPEADLGKPSRPGRGPAAIPGVDEEQLGEIFEIFGDGEEYAWALEAEEAEATEEYDEDKPLTELKDVFEPSELAERLLTDEDNAIRAKDEPERFQIMRKAFATYELSEEEYALEENWLVSEVVSRKSKWLTDHPQLDGPLRRAIRKVLEFIVKDQLEVPFIWQHRRDYILHERESDGAAGASDEFSAEPLLIQDDLWLILQLDVKFHSIVEKKHSVERLLKTLAVKDPVLDDFLVHAETLQDYQDCWDYIQFRYSARIKDAAVMQSNGHHAAEDGEANGVDGAILMSVKRPNSRYTSFERIRSGYVYSLVQAFGITADQFGVNFAEDQKLHFTEDPSDFPLDLADKYTQAERETLEHPLYQDSEAAFNAAKGMFAEEIFHDLQTRNFLRKKLIRALVRVNIYATDKGKKAIDETHPFYHFKYARNLELQDILDDPETFLEILQAESQGLVDIRFKLFKFEAFFNKVLQNFLSDNVSDIATAWNNERKSVLRMAMDKLVLLMCREIREDLRTQCQTVVAMKCRAALLLRLDQAPYRPVGFELGTTPRVLSISSGMGEPGKDATVSVFLDDQGRVLETMKLGDVRDEAFKTNLIEIVKRRKPDVIGIAGFTVASNRLRKEILDIIATESLNVSTDDDGGKEEPIPLVWVNDEVARLYQNSPRATQEFAELAPLARYCIGLARYMQSPLLEYAAMGGGIVSIQFHRLQTLLPQDLLREMLDSAFIDMVNLVGVDINEAIKVPYFANLLQYVSGLGPRKASGMLKSIAASTNGYLNDRYELVTKQIAGKNIFMNCASFLRIPWEEQDSATAAYRNSEMTEILDSTRIHPEDYELARKMAADALELDEEDLIDLHNQGGVVAQLMDDDPDKLNELILEEYAEELLKNFNQRKRATLEMIKMELQRHYEELRKTFKLLGDEQIFTMLTGETPETLAQGMVVPVNIRKVADRYLVARLACGVDGNVAAMEMTSRTDMPYPSALFYYGQTVRALVKHINYGAFQAELSLVEEAVEDALKHPVLPYAKKERERDKWDEYEEDRDRALFAEHREKEQRAARVIKHRLFKPFSSKQAEEYLAPMQRGDLVIRPSSKGTDHIAITWKVTEGVYQHLAVLELEKENDYSIGKALRVADSKYSDLDELIFMHVQAMVRKVDEMMNSEKFQKGTKEDVERWLTTYTEANPRRSNYAFCLDTKNPGYFCLCFKAGLNSKVVTWPVKVIPNGYQLLNAIYPDVQQLCNGFKMQYAAKTQRKR</sequence>
<gene>
    <name evidence="1" type="ORF">V1525DRAFT_434202</name>
</gene>
<dbReference type="Proteomes" id="UP001433508">
    <property type="component" value="Unassembled WGS sequence"/>
</dbReference>
<evidence type="ECO:0000313" key="1">
    <source>
        <dbReference type="EMBL" id="KAK9235923.1"/>
    </source>
</evidence>
<protein>
    <submittedName>
        <fullName evidence="1">SH2 domain-containing protein</fullName>
    </submittedName>
</protein>
<organism evidence="1 2">
    <name type="scientific">Lipomyces kononenkoae</name>
    <name type="common">Yeast</name>
    <dbReference type="NCBI Taxonomy" id="34357"/>
    <lineage>
        <taxon>Eukaryota</taxon>
        <taxon>Fungi</taxon>
        <taxon>Dikarya</taxon>
        <taxon>Ascomycota</taxon>
        <taxon>Saccharomycotina</taxon>
        <taxon>Lipomycetes</taxon>
        <taxon>Lipomycetales</taxon>
        <taxon>Lipomycetaceae</taxon>
        <taxon>Lipomyces</taxon>
    </lineage>
</organism>
<name>A0ACC3SWA9_LIPKO</name>
<keyword evidence="2" id="KW-1185">Reference proteome</keyword>
<dbReference type="EMBL" id="MU971400">
    <property type="protein sequence ID" value="KAK9235923.1"/>
    <property type="molecule type" value="Genomic_DNA"/>
</dbReference>
<accession>A0ACC3SWA9</accession>